<evidence type="ECO:0000256" key="2">
    <source>
        <dbReference type="SAM" id="SignalP"/>
    </source>
</evidence>
<dbReference type="Proteomes" id="UP001147746">
    <property type="component" value="Unassembled WGS sequence"/>
</dbReference>
<evidence type="ECO:0000259" key="3">
    <source>
        <dbReference type="Pfam" id="PF01975"/>
    </source>
</evidence>
<feature type="chain" id="PRO_5041194814" evidence="2">
    <location>
        <begin position="21"/>
        <end position="95"/>
    </location>
</feature>
<accession>A0A9W9KTL0</accession>
<comment type="caution">
    <text evidence="4">The sequence shown here is derived from an EMBL/GenBank/DDBJ whole genome shotgun (WGS) entry which is preliminary data.</text>
</comment>
<gene>
    <name evidence="4" type="ORF">N7476_010579</name>
</gene>
<dbReference type="OrthoDB" id="4018688at2759"/>
<feature type="compositionally biased region" description="Basic and acidic residues" evidence="1">
    <location>
        <begin position="75"/>
        <end position="95"/>
    </location>
</feature>
<protein>
    <submittedName>
        <fullName evidence="4">Acid phosphatase</fullName>
    </submittedName>
</protein>
<dbReference type="InterPro" id="IPR002828">
    <property type="entry name" value="SurE-like_Pase/nucleotidase"/>
</dbReference>
<dbReference type="Gene3D" id="3.40.1210.10">
    <property type="entry name" value="Survival protein SurE-like phosphatase/nucleotidase"/>
    <property type="match status" value="1"/>
</dbReference>
<feature type="signal peptide" evidence="2">
    <location>
        <begin position="1"/>
        <end position="20"/>
    </location>
</feature>
<dbReference type="AlphaFoldDB" id="A0A9W9KTL0"/>
<reference evidence="4" key="2">
    <citation type="journal article" date="2023" name="IMA Fungus">
        <title>Comparative genomic study of the Penicillium genus elucidates a diverse pangenome and 15 lateral gene transfer events.</title>
        <authorList>
            <person name="Petersen C."/>
            <person name="Sorensen T."/>
            <person name="Nielsen M.R."/>
            <person name="Sondergaard T.E."/>
            <person name="Sorensen J.L."/>
            <person name="Fitzpatrick D.A."/>
            <person name="Frisvad J.C."/>
            <person name="Nielsen K.L."/>
        </authorList>
    </citation>
    <scope>NUCLEOTIDE SEQUENCE</scope>
    <source>
        <strain evidence="4">IBT 21472</strain>
    </source>
</reference>
<keyword evidence="5" id="KW-1185">Reference proteome</keyword>
<evidence type="ECO:0000256" key="1">
    <source>
        <dbReference type="SAM" id="MobiDB-lite"/>
    </source>
</evidence>
<dbReference type="InterPro" id="IPR036523">
    <property type="entry name" value="SurE-like_sf"/>
</dbReference>
<feature type="domain" description="Survival protein SurE-like phosphatase/nucleotidase" evidence="3">
    <location>
        <begin position="23"/>
        <end position="68"/>
    </location>
</feature>
<name>A0A9W9KTL0_9EURO</name>
<feature type="region of interest" description="Disordered" evidence="1">
    <location>
        <begin position="56"/>
        <end position="95"/>
    </location>
</feature>
<dbReference type="SUPFAM" id="SSF64167">
    <property type="entry name" value="SurE-like"/>
    <property type="match status" value="1"/>
</dbReference>
<organism evidence="4 5">
    <name type="scientific">Penicillium atrosanguineum</name>
    <dbReference type="NCBI Taxonomy" id="1132637"/>
    <lineage>
        <taxon>Eukaryota</taxon>
        <taxon>Fungi</taxon>
        <taxon>Dikarya</taxon>
        <taxon>Ascomycota</taxon>
        <taxon>Pezizomycotina</taxon>
        <taxon>Eurotiomycetes</taxon>
        <taxon>Eurotiomycetidae</taxon>
        <taxon>Eurotiales</taxon>
        <taxon>Aspergillaceae</taxon>
        <taxon>Penicillium</taxon>
    </lineage>
</organism>
<sequence>MRVNPATALVASLAFGPASAINIISSNDDGWAEVNIRTLFQTLTDGGHSVVVSAPAEDESGTGQLHASPAPHLLHPTDRTRDRCRLISKDPDCPH</sequence>
<evidence type="ECO:0000313" key="5">
    <source>
        <dbReference type="Proteomes" id="UP001147746"/>
    </source>
</evidence>
<reference evidence="4" key="1">
    <citation type="submission" date="2022-12" db="EMBL/GenBank/DDBJ databases">
        <authorList>
            <person name="Petersen C."/>
        </authorList>
    </citation>
    <scope>NUCLEOTIDE SEQUENCE</scope>
    <source>
        <strain evidence="4">IBT 21472</strain>
    </source>
</reference>
<keyword evidence="2" id="KW-0732">Signal</keyword>
<proteinExistence type="predicted"/>
<dbReference type="Pfam" id="PF01975">
    <property type="entry name" value="SurE"/>
    <property type="match status" value="1"/>
</dbReference>
<dbReference type="EMBL" id="JAPZBO010000010">
    <property type="protein sequence ID" value="KAJ5299022.1"/>
    <property type="molecule type" value="Genomic_DNA"/>
</dbReference>
<evidence type="ECO:0000313" key="4">
    <source>
        <dbReference type="EMBL" id="KAJ5299022.1"/>
    </source>
</evidence>
<dbReference type="GO" id="GO:0016787">
    <property type="term" value="F:hydrolase activity"/>
    <property type="evidence" value="ECO:0007669"/>
    <property type="project" value="InterPro"/>
</dbReference>